<dbReference type="RefSeq" id="XP_013898016.1">
    <property type="nucleotide sequence ID" value="XM_014042562.1"/>
</dbReference>
<keyword evidence="1" id="KW-0677">Repeat</keyword>
<evidence type="ECO:0000259" key="5">
    <source>
        <dbReference type="Pfam" id="PF22890"/>
    </source>
</evidence>
<dbReference type="PANTHER" id="PTHR12760">
    <property type="entry name" value="TETRATRICOPEPTIDE REPEAT PROTEIN"/>
    <property type="match status" value="1"/>
</dbReference>
<dbReference type="Pfam" id="PF22890">
    <property type="entry name" value="TPR_EMC2"/>
    <property type="match status" value="1"/>
</dbReference>
<dbReference type="InterPro" id="IPR011990">
    <property type="entry name" value="TPR-like_helical_dom_sf"/>
</dbReference>
<keyword evidence="2 3" id="KW-0802">TPR repeat</keyword>
<keyword evidence="4" id="KW-0472">Membrane</keyword>
<dbReference type="SUPFAM" id="SSF48452">
    <property type="entry name" value="TPR-like"/>
    <property type="match status" value="1"/>
</dbReference>
<comment type="subcellular location">
    <subcellularLocation>
        <location evidence="4">Endoplasmic reticulum membrane</location>
        <topology evidence="4">Peripheral membrane protein</topology>
        <orientation evidence="4">Cytoplasmic side</orientation>
    </subcellularLocation>
</comment>
<dbReference type="InterPro" id="IPR039856">
    <property type="entry name" value="EMC2-like"/>
</dbReference>
<dbReference type="STRING" id="145388.A0A0D2ME13"/>
<dbReference type="InterPro" id="IPR019734">
    <property type="entry name" value="TPR_rpt"/>
</dbReference>
<dbReference type="GeneID" id="25741838"/>
<comment type="function">
    <text evidence="4">Part of the endoplasmic reticulum membrane protein complex (EMC) that enables the energy-independent insertion into endoplasmic reticulum membranes of newly synthesized membrane proteins.</text>
</comment>
<dbReference type="KEGG" id="mng:MNEG_8963"/>
<keyword evidence="4" id="KW-0256">Endoplasmic reticulum</keyword>
<evidence type="ECO:0000313" key="7">
    <source>
        <dbReference type="Proteomes" id="UP000054498"/>
    </source>
</evidence>
<evidence type="ECO:0000256" key="4">
    <source>
        <dbReference type="RuleBase" id="RU367091"/>
    </source>
</evidence>
<proteinExistence type="inferred from homology"/>
<comment type="similarity">
    <text evidence="4">Belongs to the EMC2 family.</text>
</comment>
<evidence type="ECO:0000256" key="1">
    <source>
        <dbReference type="ARBA" id="ARBA00022737"/>
    </source>
</evidence>
<dbReference type="PROSITE" id="PS50005">
    <property type="entry name" value="TPR"/>
    <property type="match status" value="1"/>
</dbReference>
<dbReference type="OrthoDB" id="124397at2759"/>
<reference evidence="6 7" key="1">
    <citation type="journal article" date="2013" name="BMC Genomics">
        <title>Reconstruction of the lipid metabolism for the microalga Monoraphidium neglectum from its genome sequence reveals characteristics suitable for biofuel production.</title>
        <authorList>
            <person name="Bogen C."/>
            <person name="Al-Dilaimi A."/>
            <person name="Albersmeier A."/>
            <person name="Wichmann J."/>
            <person name="Grundmann M."/>
            <person name="Rupp O."/>
            <person name="Lauersen K.J."/>
            <person name="Blifernez-Klassen O."/>
            <person name="Kalinowski J."/>
            <person name="Goesmann A."/>
            <person name="Mussgnug J.H."/>
            <person name="Kruse O."/>
        </authorList>
    </citation>
    <scope>NUCLEOTIDE SEQUENCE [LARGE SCALE GENOMIC DNA]</scope>
    <source>
        <strain evidence="6 7">SAG 48.87</strain>
    </source>
</reference>
<protein>
    <recommendedName>
        <fullName evidence="4">ER membrane protein complex subunit 2</fullName>
    </recommendedName>
</protein>
<organism evidence="6 7">
    <name type="scientific">Monoraphidium neglectum</name>
    <dbReference type="NCBI Taxonomy" id="145388"/>
    <lineage>
        <taxon>Eukaryota</taxon>
        <taxon>Viridiplantae</taxon>
        <taxon>Chlorophyta</taxon>
        <taxon>core chlorophytes</taxon>
        <taxon>Chlorophyceae</taxon>
        <taxon>CS clade</taxon>
        <taxon>Sphaeropleales</taxon>
        <taxon>Selenastraceae</taxon>
        <taxon>Monoraphidium</taxon>
    </lineage>
</organism>
<dbReference type="EMBL" id="KK101989">
    <property type="protein sequence ID" value="KIY98996.1"/>
    <property type="molecule type" value="Genomic_DNA"/>
</dbReference>
<evidence type="ECO:0000256" key="3">
    <source>
        <dbReference type="PROSITE-ProRule" id="PRU00339"/>
    </source>
</evidence>
<accession>A0A0D2ME13</accession>
<dbReference type="InterPro" id="IPR055217">
    <property type="entry name" value="TPR_EMC2"/>
</dbReference>
<feature type="domain" description="EMC2 TPR-like" evidence="5">
    <location>
        <begin position="103"/>
        <end position="184"/>
    </location>
</feature>
<sequence>MSAEEELHELQQRLQQFTASVAPRDDLRQFLKLSRDARVPNAELVARYGTQLLSHYRRGLSEEEVWLLHEQVATAALEVGATGLAAELIRAVLRRFPKESMRAKRLQGMFYEAQGNPEKAEGFYHEIIKEQPSNQTISKRLVACCRTKGDLPGAVEYLRTYLDYWMNDRSAWEELADLYLEVGLPQQPLLHPGGSVEAGVMGLYRQAAYCLEELITMAPGEPNLHVRYADALLTLGGAPNARTARAYYAKAVQLTRGRSARALYGLAAAAAALQGQAGQSDAGAKPEAQELPQAAGEALVRLYREQAPGKVPLVEALLRRQGVLV</sequence>
<name>A0A0D2ME13_9CHLO</name>
<dbReference type="AlphaFoldDB" id="A0A0D2ME13"/>
<keyword evidence="7" id="KW-1185">Reference proteome</keyword>
<dbReference type="Proteomes" id="UP000054498">
    <property type="component" value="Unassembled WGS sequence"/>
</dbReference>
<evidence type="ECO:0000256" key="2">
    <source>
        <dbReference type="ARBA" id="ARBA00022803"/>
    </source>
</evidence>
<dbReference type="GO" id="GO:0072546">
    <property type="term" value="C:EMC complex"/>
    <property type="evidence" value="ECO:0007669"/>
    <property type="project" value="UniProtKB-UniRule"/>
</dbReference>
<gene>
    <name evidence="6" type="ORF">MNEG_8963</name>
</gene>
<dbReference type="Gene3D" id="1.25.40.10">
    <property type="entry name" value="Tetratricopeptide repeat domain"/>
    <property type="match status" value="2"/>
</dbReference>
<feature type="repeat" description="TPR" evidence="3">
    <location>
        <begin position="101"/>
        <end position="134"/>
    </location>
</feature>
<comment type="subunit">
    <text evidence="4">Component of the ER membrane protein complex (EMC).</text>
</comment>
<evidence type="ECO:0000313" key="6">
    <source>
        <dbReference type="EMBL" id="KIY98996.1"/>
    </source>
</evidence>